<dbReference type="AlphaFoldDB" id="A0AAN8Z2S8"/>
<keyword evidence="2" id="KW-0489">Methyltransferase</keyword>
<comment type="caution">
    <text evidence="2">The sequence shown here is derived from an EMBL/GenBank/DDBJ whole genome shotgun (WGS) entry which is preliminary data.</text>
</comment>
<sequence length="269" mass="30398">MAIVDGRVQEYEKEEGEVERNGAENYPVDGSAGKEQMLHPHIRSIDSTIKIRQLRSEGISFQLWPAATTLVNLLDNHRSDPTKSSLSKFLTNSRRRLRILELGSGTGFVGIAAGAILSADVTLTDLPHVLENLRFNAALNSDLVEKFGGKVEVGALRWGLVEDMEAIRRRGEYDVIVGSDVVYHDHLYEPLMETLRFLMMVKGEKREERERVFVMGHVKRWKKEAGFFKRAKKVFETEVLYEDEAGDGARVGVLVYRFSPKSSKSQAPF</sequence>
<evidence type="ECO:0000313" key="2">
    <source>
        <dbReference type="EMBL" id="KAK6924359.1"/>
    </source>
</evidence>
<dbReference type="GO" id="GO:0032259">
    <property type="term" value="P:methylation"/>
    <property type="evidence" value="ECO:0007669"/>
    <property type="project" value="UniProtKB-KW"/>
</dbReference>
<gene>
    <name evidence="2" type="ORF">RJ641_010559</name>
</gene>
<dbReference type="CDD" id="cd02440">
    <property type="entry name" value="AdoMet_MTases"/>
    <property type="match status" value="1"/>
</dbReference>
<dbReference type="Pfam" id="PF10294">
    <property type="entry name" value="Methyltransf_16"/>
    <property type="match status" value="1"/>
</dbReference>
<accession>A0AAN8Z2S8</accession>
<dbReference type="EMBL" id="JBAMMX010000017">
    <property type="protein sequence ID" value="KAK6924359.1"/>
    <property type="molecule type" value="Genomic_DNA"/>
</dbReference>
<dbReference type="Gene3D" id="3.40.50.150">
    <property type="entry name" value="Vaccinia Virus protein VP39"/>
    <property type="match status" value="1"/>
</dbReference>
<dbReference type="InterPro" id="IPR029063">
    <property type="entry name" value="SAM-dependent_MTases_sf"/>
</dbReference>
<dbReference type="PANTHER" id="PTHR14614">
    <property type="entry name" value="HEPATOCELLULAR CARCINOMA-ASSOCIATED ANTIGEN"/>
    <property type="match status" value="1"/>
</dbReference>
<dbReference type="GO" id="GO:0008168">
    <property type="term" value="F:methyltransferase activity"/>
    <property type="evidence" value="ECO:0007669"/>
    <property type="project" value="UniProtKB-KW"/>
</dbReference>
<keyword evidence="2" id="KW-0808">Transferase</keyword>
<reference evidence="2 3" key="1">
    <citation type="submission" date="2023-12" db="EMBL/GenBank/DDBJ databases">
        <title>A high-quality genome assembly for Dillenia turbinata (Dilleniales).</title>
        <authorList>
            <person name="Chanderbali A."/>
        </authorList>
    </citation>
    <scope>NUCLEOTIDE SEQUENCE [LARGE SCALE GENOMIC DNA]</scope>
    <source>
        <strain evidence="2">LSX21</strain>
        <tissue evidence="2">Leaf</tissue>
    </source>
</reference>
<dbReference type="InterPro" id="IPR019410">
    <property type="entry name" value="Methyltransf_16"/>
</dbReference>
<dbReference type="PANTHER" id="PTHR14614:SF132">
    <property type="entry name" value="PROTEIN-LYSINE METHYLTRANSFERASE C42C1.13"/>
    <property type="match status" value="1"/>
</dbReference>
<protein>
    <submittedName>
        <fullName evidence="2">Lysine methyltransferase</fullName>
    </submittedName>
</protein>
<organism evidence="2 3">
    <name type="scientific">Dillenia turbinata</name>
    <dbReference type="NCBI Taxonomy" id="194707"/>
    <lineage>
        <taxon>Eukaryota</taxon>
        <taxon>Viridiplantae</taxon>
        <taxon>Streptophyta</taxon>
        <taxon>Embryophyta</taxon>
        <taxon>Tracheophyta</taxon>
        <taxon>Spermatophyta</taxon>
        <taxon>Magnoliopsida</taxon>
        <taxon>eudicotyledons</taxon>
        <taxon>Gunneridae</taxon>
        <taxon>Pentapetalae</taxon>
        <taxon>Dilleniales</taxon>
        <taxon>Dilleniaceae</taxon>
        <taxon>Dillenia</taxon>
    </lineage>
</organism>
<dbReference type="SUPFAM" id="SSF53335">
    <property type="entry name" value="S-adenosyl-L-methionine-dependent methyltransferases"/>
    <property type="match status" value="1"/>
</dbReference>
<keyword evidence="3" id="KW-1185">Reference proteome</keyword>
<evidence type="ECO:0000313" key="3">
    <source>
        <dbReference type="Proteomes" id="UP001370490"/>
    </source>
</evidence>
<dbReference type="Proteomes" id="UP001370490">
    <property type="component" value="Unassembled WGS sequence"/>
</dbReference>
<name>A0AAN8Z2S8_9MAGN</name>
<feature type="region of interest" description="Disordered" evidence="1">
    <location>
        <begin position="1"/>
        <end position="33"/>
    </location>
</feature>
<proteinExistence type="predicted"/>
<evidence type="ECO:0000256" key="1">
    <source>
        <dbReference type="SAM" id="MobiDB-lite"/>
    </source>
</evidence>